<reference evidence="1" key="1">
    <citation type="journal article" date="2020" name="Nature">
        <title>Giant virus diversity and host interactions through global metagenomics.</title>
        <authorList>
            <person name="Schulz F."/>
            <person name="Roux S."/>
            <person name="Paez-Espino D."/>
            <person name="Jungbluth S."/>
            <person name="Walsh D.A."/>
            <person name="Denef V.J."/>
            <person name="McMahon K.D."/>
            <person name="Konstantinidis K.T."/>
            <person name="Eloe-Fadrosh E.A."/>
            <person name="Kyrpides N.C."/>
            <person name="Woyke T."/>
        </authorList>
    </citation>
    <scope>NUCLEOTIDE SEQUENCE</scope>
    <source>
        <strain evidence="1">GVMAG-M-3300023179-82</strain>
    </source>
</reference>
<proteinExistence type="predicted"/>
<protein>
    <submittedName>
        <fullName evidence="1">Uncharacterized protein</fullName>
    </submittedName>
</protein>
<name>A0A6C0H9S5_9ZZZZ</name>
<organism evidence="1">
    <name type="scientific">viral metagenome</name>
    <dbReference type="NCBI Taxonomy" id="1070528"/>
    <lineage>
        <taxon>unclassified sequences</taxon>
        <taxon>metagenomes</taxon>
        <taxon>organismal metagenomes</taxon>
    </lineage>
</organism>
<dbReference type="AlphaFoldDB" id="A0A6C0H9S5"/>
<evidence type="ECO:0000313" key="1">
    <source>
        <dbReference type="EMBL" id="QHT76875.1"/>
    </source>
</evidence>
<dbReference type="EMBL" id="MN739905">
    <property type="protein sequence ID" value="QHT76875.1"/>
    <property type="molecule type" value="Genomic_DNA"/>
</dbReference>
<sequence>MIINISKIIIYMSYIKCIEEYDYVFGDLI</sequence>
<accession>A0A6C0H9S5</accession>